<dbReference type="Proteomes" id="UP000183815">
    <property type="component" value="Unassembled WGS sequence"/>
</dbReference>
<sequence>MQETQVHKGKKLAMRLVSLMVAVTMVTSGFALLFSYAEASTGGPDSQGYSWTDSDEAGNENLYSDYFVDCGALASDSDSSNDCTSSYIYDDGTVTISLPYSVKYYFTDYDSISVNNNGCLGFGGSPSCSYYDTSPSTSNSGTPKMDVAHDDWYYYSNNDGSLSYGTYIDHTETSHPDHGDGYFVQWTDKCMYGYSACQMYGDFTFSAALFADGTIVAMYSDWGAGATSSSTIRQDDPVIGLSQGDGSNGLDYRTVNCGSSCNGDLAGGDFAVMFAPPSWALHDLVMDQTLIGGAEIPENFDSQFGGVIKNMGLNDEENVVLEGTFHNTVFEDALNEPMDADTSLIAGPESGSYGSSDGTFDCYWDMASCSSVTLELPSDSVTTQVYKGGYYGPGYSQCSYNYDIYYGVSESYTEMGMYLVTVTDAYGDGGGTVDATDANGNSLGHIGPYDYSSEASFTFTIDGSTATPVEVTASGDSWWYEVCLTIDHTVATAIPGDFRALAEDAYGDGGHTITVLDGAGNEMASGCGDTPWNSGWSSECYVDFSVAADTLPPVTMRFDSDWYGNEGTFSAFELVSSTDDWSHDTVVGEFDHWAAGPGWGGTIMDSGLKDTYVSGNLFDGNTRIAEGCGYTWAVDYVGETLYRWTSGSEMSQPTSFAIGGLMDVSATTTTYGGTGDEAEGSHYQHDADEMCHVTTLTSDGSTYSEVTHYYNADLTGSTDQGNYDWLGSSLDSYGISAMDDSQYRYGFTHNPYGNFDCNGDGSADFYSYYYYTVLQQGDYVMHFRDDSGDGGTWASAYTSAQGSYGYDWMFKIEDHGDWGYLELGDPVPTDADGDGTIDYYDSAVWFRISNASEGFYMLWCDITMPRTSVDDGTHFVINYAYDEGHTEAFVGDSGNNAIHQILQHDGTSVIDDIAGLGVNADTTGTTMTSFGDLVVDDAGNVHASMADDDYVVVRSYNRDASGYYYTDEIDSDYHEYSYACGTCDTWGATAIDAHNGYLYSAEAYTSSVSYGDDACDDNGVSGSCDLFRMAIGSDSGEDWSLMHEWGGSGGDAAHSVTGAISVSDSRVLVSTGYFSDSDYSNEELKVVEYEIGAYAVSDGEVLDYCWSNYNYGIPSCNAMGANERTFEFTYAGTAPGLTLTAEVDYWYGEGSYNILLEDGSYYFSGFQTFQSGYDINTHDISDLPAGSHGMVIRDSYGDGGQRGSIECDGCSYGGAFTAEYGLAPPSQSYLMSPAADLSDAVGEVIMTFDHSYQFYETYDGAYLEITNDGGETWSSIAPDGGYPGVISDSPIAGAAGWTGPGPNDAGASEGEYESVSIDLTSYAGTTVQMKWTLGWSALQDADFNGWYRLDNVIISQEVLDDPFVTLSSNAGTISGQGGMGGFTLPAFLPTDHGLAEGDDFYFKATAIYGNSADDEDPSNNFAVSYHTVGPSHDTFYNFDYSGKDDWDLGSQEYRSNPDLQNDFSCAGFAYSGTDCINFGTHANAHGEGQDTPFQGHGFPWVISPVFNLDVAYEATLTYRESYYAYGTTYLNQMNPTLVEITTDGGLTWDLVGESGSCGIGWCGSDGYVQVSMDLSDFVGGEESQLRFTNQWGPGPRLAEYYLLDDISIDYSAHDNNMRAGIDADTERYLVGETSNFVSTVRNHGLMDQSGSNIDASLTLGTVDENVKYDTTGWEGWDVNNAGNGWTYPGRDDDGSVLSGWGPSAGGSSGFGPGTHILNAGTFELTDMSSPKMNIHHKYQFSWYNGAYNNAYAYAGGQVQVTTDDPSAGPVSLFGGVQRGVPSAAAGCSMDYGIPAAESDYLLKMWDSYGDGWDDTMWGGSTVGSVTVYDSATGAEIVSASFPSANGGYMETAFSYSGSGEIDLRLCGDNYAPYEASYDIVTVAQAPNWVPLEPVRGYDGQCNGAYQGSSDPNVCDTDAFIHQSGDCGDSCGGLWIEDTFDLSDYLGQTVHIRFYAGIDQYVWVSDNVQWMIDDFAVVATSLVASPGYPISLDVPDLARAEEATFSNAWTVMPGDWIARTEACLVDAADCDDYLSDSRADTTFDSYFVHTMNGAEEESESTFSQGANAVSQIGGPHGFTYPTDSNFGNAISCSWGPPSAGYYYWGRTFEDVQLDAGQYVAKLMDSYGDGWNYYGFVGGVEVVDSSGNVVASGTFPSGTLQEVYFNVVGGTYDVTFCSDYWGYWEGTYDLTDVVEASTTVMTYNTGWTSETVSGEAAFEPSSYRSSDGDMSWFLTDDGAGADNVRLVSAPMDLTGATHAILTFEHQYNFAAGDGGGVIEISTDGGDTWERLSITAGHGYSGTVDGSGDNPLPYGTNAFAGLGTGYYDNDDWYYSESTINNYVGQEVLISFMFGGDNADDPGYERYMNYGLYYYNWWFIDNIKMLTRGAAVEMVDSYMSYRAGVGSSATISAAFANVGEGDIGDEIEALTVEAYIDTDRGEAVWSSTQTISDLAFGLNTGLMQFQTDALNTPGMYTIGVRLLDSNGEQFADAFGKKSWSHMLLVGMNAGFGVWYDYGQGGCLSPLDPNFDQTCNTEMSMSSAWETGCGPMNDFTYSGCMNQFGQSYNYLDLNGEAEELRTPFVPLWSEDSYLVFWLHTDVSVDTEISVWAHHINTLFGGTTSIGLTEMNGFDMRAGDDHGQLGDALTGSSYGDVCTVENDWTGMDAFYTAGAGKCGWTPVYVHLDSDPVYNENEVNLEFGGMKYQNFYSFGIRVEGSSGTVGIGGIEIVNVREYGIFIEKVDFDQRRYEILPGETQSVEYFSANTGVYPDQVFINPELVSGDPDYDTSGWGISAWANMVNGVDCGTFAMIFGFPWEACLWPRDFDGTDDGIWDGSYAAEYYNCVSPPYLGCTAPWLPYNLQPIGDQSGIFMATANFEITAPAYDWDTGEPAGGREVSLHANAFQVALGQDLPEPDIASFYIPPSQFEIVGDLEFNRWQVIDAGVGHKHSEDSFGHEPHSLMITANAVNHGNYASDVLVTFYVADPDGDARDIPGVGVVRTTRVGETSIDRMEPYSVSGMTYQASFNWLEVTMPAGSTRDYADITMYAVINPVLESQDIAAGHVMNDEFFDERGDNSGSGQVTVLAAKMATPSFAIGMLGLIISGFVSAFGVARINTRDEE</sequence>
<evidence type="ECO:0000313" key="3">
    <source>
        <dbReference type="Proteomes" id="UP000183815"/>
    </source>
</evidence>
<gene>
    <name evidence="2" type="ORF">BEU04_02820</name>
</gene>
<dbReference type="EMBL" id="MIYU01000018">
    <property type="protein sequence ID" value="OIR14820.1"/>
    <property type="molecule type" value="Genomic_DNA"/>
</dbReference>
<evidence type="ECO:0000256" key="1">
    <source>
        <dbReference type="SAM" id="Phobius"/>
    </source>
</evidence>
<comment type="caution">
    <text evidence="2">The sequence shown here is derived from an EMBL/GenBank/DDBJ whole genome shotgun (WGS) entry which is preliminary data.</text>
</comment>
<organism evidence="2 3">
    <name type="scientific">Marine Group III euryarchaeote CG-Bathy1</name>
    <dbReference type="NCBI Taxonomy" id="1889001"/>
    <lineage>
        <taxon>Archaea</taxon>
        <taxon>Methanobacteriati</taxon>
        <taxon>Thermoplasmatota</taxon>
        <taxon>Thermoplasmata</taxon>
        <taxon>Candidatus Thermoprofundales</taxon>
    </lineage>
</organism>
<name>A0A1J5TM79_9ARCH</name>
<keyword evidence="1" id="KW-0472">Membrane</keyword>
<feature type="transmembrane region" description="Helical" evidence="1">
    <location>
        <begin position="3090"/>
        <end position="3109"/>
    </location>
</feature>
<keyword evidence="1" id="KW-1133">Transmembrane helix</keyword>
<proteinExistence type="predicted"/>
<accession>A0A1J5TM79</accession>
<evidence type="ECO:0008006" key="4">
    <source>
        <dbReference type="Google" id="ProtNLM"/>
    </source>
</evidence>
<evidence type="ECO:0000313" key="2">
    <source>
        <dbReference type="EMBL" id="OIR14820.1"/>
    </source>
</evidence>
<feature type="transmembrane region" description="Helical" evidence="1">
    <location>
        <begin position="12"/>
        <end position="37"/>
    </location>
</feature>
<keyword evidence="1" id="KW-0812">Transmembrane</keyword>
<protein>
    <recommendedName>
        <fullName evidence="4">MAM domain-containing protein</fullName>
    </recommendedName>
</protein>
<reference evidence="2 3" key="1">
    <citation type="submission" date="2016-08" db="EMBL/GenBank/DDBJ databases">
        <title>New Insights into Marine Group III Euryarchaeota, from dark to light.</title>
        <authorList>
            <person name="Haro-Moreno J.M."/>
            <person name="Rodriguez-Valera F."/>
            <person name="Lopez-Garcia P."/>
            <person name="Moreira D."/>
            <person name="Martin-Cuadrado A.B."/>
        </authorList>
    </citation>
    <scope>NUCLEOTIDE SEQUENCE [LARGE SCALE GENOMIC DNA]</scope>
    <source>
        <strain evidence="2">CG-Bathy1</strain>
    </source>
</reference>